<dbReference type="AlphaFoldDB" id="A0A2V1HTW2"/>
<accession>A0A2V1HTW2</accession>
<dbReference type="Gene3D" id="3.40.50.720">
    <property type="entry name" value="NAD(P)-binding Rossmann-like Domain"/>
    <property type="match status" value="1"/>
</dbReference>
<reference evidence="2 3" key="1">
    <citation type="submission" date="2018-05" db="EMBL/GenBank/DDBJ databases">
        <title>Amnibacterium sp. M8JJ-5, whole genome shotgun sequence.</title>
        <authorList>
            <person name="Tuo L."/>
        </authorList>
    </citation>
    <scope>NUCLEOTIDE SEQUENCE [LARGE SCALE GENOMIC DNA]</scope>
    <source>
        <strain evidence="2 3">M8JJ-5</strain>
    </source>
</reference>
<gene>
    <name evidence="2" type="ORF">DDQ50_14540</name>
</gene>
<dbReference type="Gene3D" id="3.30.360.10">
    <property type="entry name" value="Dihydrodipicolinate Reductase, domain 2"/>
    <property type="match status" value="1"/>
</dbReference>
<sequence>MKRLRVRGSNLDRQPSRAAPSPTPYNVAPRRLIRVDGRHIKVSAWYDDEWGFSNRVVDTLQLLARWNGGGRPSRGGPAAPRW</sequence>
<dbReference type="RefSeq" id="WP_116757519.1">
    <property type="nucleotide sequence ID" value="NZ_JBHUEX010000001.1"/>
</dbReference>
<feature type="region of interest" description="Disordered" evidence="1">
    <location>
        <begin position="1"/>
        <end position="26"/>
    </location>
</feature>
<keyword evidence="3" id="KW-1185">Reference proteome</keyword>
<comment type="caution">
    <text evidence="2">The sequence shown here is derived from an EMBL/GenBank/DDBJ whole genome shotgun (WGS) entry which is preliminary data.</text>
</comment>
<evidence type="ECO:0000256" key="1">
    <source>
        <dbReference type="SAM" id="MobiDB-lite"/>
    </source>
</evidence>
<dbReference type="OrthoDB" id="9803304at2"/>
<dbReference type="Proteomes" id="UP000244893">
    <property type="component" value="Unassembled WGS sequence"/>
</dbReference>
<dbReference type="EMBL" id="QEOP01000003">
    <property type="protein sequence ID" value="PVZ93534.1"/>
    <property type="molecule type" value="Genomic_DNA"/>
</dbReference>
<evidence type="ECO:0000313" key="2">
    <source>
        <dbReference type="EMBL" id="PVZ93534.1"/>
    </source>
</evidence>
<protein>
    <recommendedName>
        <fullName evidence="4">Glyceraldehyde 3-phosphate dehydrogenase catalytic domain-containing protein</fullName>
    </recommendedName>
</protein>
<proteinExistence type="predicted"/>
<organism evidence="2 3">
    <name type="scientific">Amnibacterium flavum</name>
    <dbReference type="NCBI Taxonomy" id="2173173"/>
    <lineage>
        <taxon>Bacteria</taxon>
        <taxon>Bacillati</taxon>
        <taxon>Actinomycetota</taxon>
        <taxon>Actinomycetes</taxon>
        <taxon>Micrococcales</taxon>
        <taxon>Microbacteriaceae</taxon>
        <taxon>Amnibacterium</taxon>
    </lineage>
</organism>
<name>A0A2V1HTW2_9MICO</name>
<evidence type="ECO:0008006" key="4">
    <source>
        <dbReference type="Google" id="ProtNLM"/>
    </source>
</evidence>
<evidence type="ECO:0000313" key="3">
    <source>
        <dbReference type="Proteomes" id="UP000244893"/>
    </source>
</evidence>